<reference evidence="1" key="1">
    <citation type="submission" date="2021-04" db="EMBL/GenBank/DDBJ databases">
        <authorList>
            <consortium name="Molecular Ecology Group"/>
        </authorList>
    </citation>
    <scope>NUCLEOTIDE SEQUENCE</scope>
</reference>
<feature type="non-terminal residue" evidence="1">
    <location>
        <position position="139"/>
    </location>
</feature>
<feature type="non-terminal residue" evidence="1">
    <location>
        <position position="1"/>
    </location>
</feature>
<dbReference type="EMBL" id="CAJHNH020000509">
    <property type="protein sequence ID" value="CAG5118173.1"/>
    <property type="molecule type" value="Genomic_DNA"/>
</dbReference>
<gene>
    <name evidence="1" type="ORF">CUNI_LOCUS3731</name>
</gene>
<protein>
    <submittedName>
        <fullName evidence="1">Uncharacterized protein</fullName>
    </submittedName>
</protein>
<comment type="caution">
    <text evidence="1">The sequence shown here is derived from an EMBL/GenBank/DDBJ whole genome shotgun (WGS) entry which is preliminary data.</text>
</comment>
<accession>A0A8S3YMG7</accession>
<proteinExistence type="predicted"/>
<dbReference type="Proteomes" id="UP000678393">
    <property type="component" value="Unassembled WGS sequence"/>
</dbReference>
<name>A0A8S3YMG7_9EUPU</name>
<sequence>TEPEVCPYETCLQILGEEANCWNIPEAILCGEGRVLNNPACAEDIRNGAKDQLRQGQAFLKKHCSFNISGGSEKCDVGKCLEGVNTQGVTCQTVADGVRCADRTILNNPACDQNLIREVEGKAEVANFLLGKYCNSHSY</sequence>
<evidence type="ECO:0000313" key="2">
    <source>
        <dbReference type="Proteomes" id="UP000678393"/>
    </source>
</evidence>
<dbReference type="AlphaFoldDB" id="A0A8S3YMG7"/>
<keyword evidence="2" id="KW-1185">Reference proteome</keyword>
<organism evidence="1 2">
    <name type="scientific">Candidula unifasciata</name>
    <dbReference type="NCBI Taxonomy" id="100452"/>
    <lineage>
        <taxon>Eukaryota</taxon>
        <taxon>Metazoa</taxon>
        <taxon>Spiralia</taxon>
        <taxon>Lophotrochozoa</taxon>
        <taxon>Mollusca</taxon>
        <taxon>Gastropoda</taxon>
        <taxon>Heterobranchia</taxon>
        <taxon>Euthyneura</taxon>
        <taxon>Panpulmonata</taxon>
        <taxon>Eupulmonata</taxon>
        <taxon>Stylommatophora</taxon>
        <taxon>Helicina</taxon>
        <taxon>Helicoidea</taxon>
        <taxon>Geomitridae</taxon>
        <taxon>Candidula</taxon>
    </lineage>
</organism>
<evidence type="ECO:0000313" key="1">
    <source>
        <dbReference type="EMBL" id="CAG5118173.1"/>
    </source>
</evidence>